<gene>
    <name evidence="2" type="ORF">TL08_14680</name>
</gene>
<sequence>MALVRRSATELLADAKSDRLHLLLSEQARFQFESRVGVAEVRSWQRSLPVLLADLADAGLGHVEVLLEHRLPHSPRRIDVVLCGTHPRTGEPSYVLVELKQWSHVESALGELVRIAAYGTDPVLHPVEQVRSYCQYLVDSTPALAARPLAVHGIAYLHNARNSGVSALRDYPADEYGRLFTLDDRGALVDHLRSLLDPAGDRDAAREGADEFLDFRHAPTKPLLDLAAKEIRDREQFVLLDEQKVAFEAVRQAVRRARAASTRTVVIVLGGPGSGKSVIALSLVGALARQGHTVHHATGSSAFTRTLRKIAGSRSTRVQGLFKYFNNYVESEPRELEVLICDEAHRIRETSVNRFTKKEARARAGRQIDELIDVAWVPVFLLDEHQVVRPGEMGSLAEITAATTAKGYDIEIVRLDGQFRCGGSAVFDRWVSRLLGLEQAAPSDWTRLAAGGDEDFVVTSAASPQAMESWLLAKQAEFGGTARIAAGYCWPWSDPTKTEDGQRLVDDVVIEDWKRPWNVKPDKRVPHAPESYFWASDDRGFGQVGCIYTAQGFEYDWAGVVIGPDFVRREGSWVARRDRSHDPAVRKADDLHFAGLIRNTYKVLLTRGMRGVCVYSPDPETQEFLEQVTG</sequence>
<dbReference type="Proteomes" id="UP000095210">
    <property type="component" value="Chromosome"/>
</dbReference>
<dbReference type="EMBL" id="CP014859">
    <property type="protein sequence ID" value="AOS63745.1"/>
    <property type="molecule type" value="Genomic_DNA"/>
</dbReference>
<dbReference type="SMART" id="SM00382">
    <property type="entry name" value="AAA"/>
    <property type="match status" value="1"/>
</dbReference>
<dbReference type="InterPro" id="IPR018647">
    <property type="entry name" value="SLFN_3-like_DNA/RNA_helicase"/>
</dbReference>
<evidence type="ECO:0000313" key="3">
    <source>
        <dbReference type="Proteomes" id="UP000095210"/>
    </source>
</evidence>
<accession>A0AAC9HQU9</accession>
<dbReference type="InterPro" id="IPR027417">
    <property type="entry name" value="P-loop_NTPase"/>
</dbReference>
<dbReference type="Pfam" id="PF09848">
    <property type="entry name" value="SLFN-g3_helicase"/>
    <property type="match status" value="1"/>
</dbReference>
<dbReference type="SUPFAM" id="SSF52540">
    <property type="entry name" value="P-loop containing nucleoside triphosphate hydrolases"/>
    <property type="match status" value="1"/>
</dbReference>
<evidence type="ECO:0000313" key="2">
    <source>
        <dbReference type="EMBL" id="AOS63745.1"/>
    </source>
</evidence>
<feature type="domain" description="AAA+ ATPase" evidence="1">
    <location>
        <begin position="262"/>
        <end position="425"/>
    </location>
</feature>
<dbReference type="AlphaFoldDB" id="A0AAC9HQU9"/>
<organism evidence="2 3">
    <name type="scientific">Actinoalloteichus hymeniacidonis</name>
    <dbReference type="NCBI Taxonomy" id="340345"/>
    <lineage>
        <taxon>Bacteria</taxon>
        <taxon>Bacillati</taxon>
        <taxon>Actinomycetota</taxon>
        <taxon>Actinomycetes</taxon>
        <taxon>Pseudonocardiales</taxon>
        <taxon>Pseudonocardiaceae</taxon>
        <taxon>Actinoalloteichus</taxon>
    </lineage>
</organism>
<proteinExistence type="predicted"/>
<dbReference type="InterPro" id="IPR003593">
    <property type="entry name" value="AAA+_ATPase"/>
</dbReference>
<protein>
    <recommendedName>
        <fullName evidence="1">AAA+ ATPase domain-containing protein</fullName>
    </recommendedName>
</protein>
<dbReference type="RefSeq" id="WP_069849631.1">
    <property type="nucleotide sequence ID" value="NZ_CP014859.1"/>
</dbReference>
<name>A0AAC9HQU9_9PSEU</name>
<evidence type="ECO:0000259" key="1">
    <source>
        <dbReference type="SMART" id="SM00382"/>
    </source>
</evidence>
<reference evidence="3" key="1">
    <citation type="submission" date="2016-03" db="EMBL/GenBank/DDBJ databases">
        <title>Complete genome sequence of the type strain Actinoalloteichus hymeniacidonis DSM 45092.</title>
        <authorList>
            <person name="Schaffert L."/>
            <person name="Albersmeier A."/>
            <person name="Winkler A."/>
            <person name="Kalinowski J."/>
            <person name="Zotchev S."/>
            <person name="Ruckert C."/>
        </authorList>
    </citation>
    <scope>NUCLEOTIDE SEQUENCE [LARGE SCALE GENOMIC DNA]</scope>
    <source>
        <strain evidence="3">HPA177(T) (DSM 45092(T))</strain>
    </source>
</reference>
<dbReference type="Gene3D" id="3.40.50.300">
    <property type="entry name" value="P-loop containing nucleotide triphosphate hydrolases"/>
    <property type="match status" value="1"/>
</dbReference>
<dbReference type="KEGG" id="ahm:TL08_14680"/>
<keyword evidence="3" id="KW-1185">Reference proteome</keyword>